<dbReference type="EMBL" id="FQYP01000002">
    <property type="protein sequence ID" value="SHI64649.1"/>
    <property type="molecule type" value="Genomic_DNA"/>
</dbReference>
<dbReference type="OrthoDB" id="346004at2"/>
<dbReference type="InterPro" id="IPR032808">
    <property type="entry name" value="DoxX"/>
</dbReference>
<keyword evidence="3 5" id="KW-1133">Transmembrane helix</keyword>
<dbReference type="Pfam" id="PF07681">
    <property type="entry name" value="DoxX"/>
    <property type="match status" value="1"/>
</dbReference>
<evidence type="ECO:0000256" key="5">
    <source>
        <dbReference type="SAM" id="Phobius"/>
    </source>
</evidence>
<reference evidence="7" key="1">
    <citation type="submission" date="2016-11" db="EMBL/GenBank/DDBJ databases">
        <authorList>
            <person name="Varghese N."/>
            <person name="Submissions S."/>
        </authorList>
    </citation>
    <scope>NUCLEOTIDE SEQUENCE [LARGE SCALE GENOMIC DNA]</scope>
    <source>
        <strain evidence="7">DSM 22623</strain>
    </source>
</reference>
<keyword evidence="4 5" id="KW-0472">Membrane</keyword>
<evidence type="ECO:0000256" key="2">
    <source>
        <dbReference type="ARBA" id="ARBA00022692"/>
    </source>
</evidence>
<evidence type="ECO:0000256" key="3">
    <source>
        <dbReference type="ARBA" id="ARBA00022989"/>
    </source>
</evidence>
<keyword evidence="7" id="KW-1185">Reference proteome</keyword>
<dbReference type="AlphaFoldDB" id="A0A1M6CUL9"/>
<proteinExistence type="predicted"/>
<evidence type="ECO:0000256" key="4">
    <source>
        <dbReference type="ARBA" id="ARBA00023136"/>
    </source>
</evidence>
<gene>
    <name evidence="6" type="ORF">SAMN04488508_102285</name>
</gene>
<dbReference type="Proteomes" id="UP000184432">
    <property type="component" value="Unassembled WGS sequence"/>
</dbReference>
<dbReference type="STRING" id="570521.SAMN04488508_102285"/>
<protein>
    <submittedName>
        <fullName evidence="6">Putative oxidoreductase</fullName>
    </submittedName>
</protein>
<evidence type="ECO:0000313" key="7">
    <source>
        <dbReference type="Proteomes" id="UP000184432"/>
    </source>
</evidence>
<dbReference type="GO" id="GO:0016020">
    <property type="term" value="C:membrane"/>
    <property type="evidence" value="ECO:0007669"/>
    <property type="project" value="UniProtKB-SubCell"/>
</dbReference>
<accession>A0A1M6CUL9</accession>
<evidence type="ECO:0000256" key="1">
    <source>
        <dbReference type="ARBA" id="ARBA00004141"/>
    </source>
</evidence>
<comment type="subcellular location">
    <subcellularLocation>
        <location evidence="1">Membrane</location>
        <topology evidence="1">Multi-pass membrane protein</topology>
    </subcellularLocation>
</comment>
<evidence type="ECO:0000313" key="6">
    <source>
        <dbReference type="EMBL" id="SHI64649.1"/>
    </source>
</evidence>
<keyword evidence="2 5" id="KW-0812">Transmembrane</keyword>
<name>A0A1M6CUL9_9FLAO</name>
<sequence length="130" mass="14801">MVTLLKKHADFFIRGPVGFHLIYGSQDNVFSVERMQEFADFLANYQVIFPLVAAHISVYAQFICGILFILGKQIKWAALVMIINFVVAIGLVHLSDRYPQKFPAIMMLCSSIFLFLNSWGNLSAKQEMHV</sequence>
<feature type="transmembrane region" description="Helical" evidence="5">
    <location>
        <begin position="101"/>
        <end position="119"/>
    </location>
</feature>
<feature type="transmembrane region" description="Helical" evidence="5">
    <location>
        <begin position="47"/>
        <end position="69"/>
    </location>
</feature>
<feature type="transmembrane region" description="Helical" evidence="5">
    <location>
        <begin position="76"/>
        <end position="95"/>
    </location>
</feature>
<organism evidence="6 7">
    <name type="scientific">Aquimarina spongiae</name>
    <dbReference type="NCBI Taxonomy" id="570521"/>
    <lineage>
        <taxon>Bacteria</taxon>
        <taxon>Pseudomonadati</taxon>
        <taxon>Bacteroidota</taxon>
        <taxon>Flavobacteriia</taxon>
        <taxon>Flavobacteriales</taxon>
        <taxon>Flavobacteriaceae</taxon>
        <taxon>Aquimarina</taxon>
    </lineage>
</organism>
<dbReference type="RefSeq" id="WP_073314960.1">
    <property type="nucleotide sequence ID" value="NZ_FQYP01000002.1"/>
</dbReference>